<dbReference type="STRING" id="55661.A0A091GV81"/>
<accession>A0A091GV81</accession>
<keyword evidence="4" id="KW-0479">Metal-binding</keyword>
<reference evidence="12 13" key="1">
    <citation type="submission" date="2014-04" db="EMBL/GenBank/DDBJ databases">
        <title>Genome evolution of avian class.</title>
        <authorList>
            <person name="Zhang G."/>
            <person name="Li C."/>
        </authorList>
    </citation>
    <scope>NUCLEOTIDE SEQUENCE [LARGE SCALE GENOMIC DNA]</scope>
    <source>
        <strain evidence="12">BGI_N303</strain>
    </source>
</reference>
<sequence>CMLCRRVEADPDICGRKVEKEGLCAHVFCLFFANGLFHQGSRDGVPLKDIRHTIKRAAKKSCFVCGENGATITCREPDCDRSFHLPCAMEGGCVSQFFGLYRSFCWEHRPEQLVKVAPEKNTTCVICLDPVEDTKSYMTMVCPACKHAWFHRGCIQKHAIHAGTHGFCCPQCRNEYRFRMEMLTMGIQIPKRGPSWEDDDNYEQLYERHSRCDARECLFPEGREQVEEEGPWELLLCSSCAAEGTHRRCSFLRNTTTHWECDSC</sequence>
<keyword evidence="5 9" id="KW-0863">Zinc-finger</keyword>
<evidence type="ECO:0000256" key="2">
    <source>
        <dbReference type="ARBA" id="ARBA00004906"/>
    </source>
</evidence>
<dbReference type="InterPro" id="IPR059102">
    <property type="entry name" value="PHD_PHF7/G2E3-like"/>
</dbReference>
<keyword evidence="6" id="KW-0833">Ubl conjugation pathway</keyword>
<name>A0A091GV81_CUCCA</name>
<dbReference type="Gene3D" id="3.30.40.10">
    <property type="entry name" value="Zinc/RING finger domain, C3HC4 (zinc finger)"/>
    <property type="match status" value="3"/>
</dbReference>
<evidence type="ECO:0000259" key="11">
    <source>
        <dbReference type="PROSITE" id="PS51805"/>
    </source>
</evidence>
<dbReference type="InterPro" id="IPR042013">
    <property type="entry name" value="PHF7/G2E3_ePHD"/>
</dbReference>
<evidence type="ECO:0000313" key="12">
    <source>
        <dbReference type="EMBL" id="KFO78037.1"/>
    </source>
</evidence>
<dbReference type="Pfam" id="PF13771">
    <property type="entry name" value="zf-HC5HC2H"/>
    <property type="match status" value="1"/>
</dbReference>
<protein>
    <submittedName>
        <fullName evidence="12">PHD finger protein 7</fullName>
    </submittedName>
</protein>
<dbReference type="GO" id="GO:0008270">
    <property type="term" value="F:zinc ion binding"/>
    <property type="evidence" value="ECO:0007669"/>
    <property type="project" value="UniProtKB-KW"/>
</dbReference>
<dbReference type="InterPro" id="IPR001841">
    <property type="entry name" value="Znf_RING"/>
</dbReference>
<evidence type="ECO:0000256" key="5">
    <source>
        <dbReference type="ARBA" id="ARBA00022771"/>
    </source>
</evidence>
<comment type="subcellular location">
    <subcellularLocation>
        <location evidence="1">Nucleus</location>
    </subcellularLocation>
</comment>
<dbReference type="SUPFAM" id="SSF57850">
    <property type="entry name" value="RING/U-box"/>
    <property type="match status" value="1"/>
</dbReference>
<dbReference type="SMART" id="SM00249">
    <property type="entry name" value="PHD"/>
    <property type="match status" value="2"/>
</dbReference>
<dbReference type="PROSITE" id="PS50089">
    <property type="entry name" value="ZF_RING_2"/>
    <property type="match status" value="1"/>
</dbReference>
<dbReference type="InterPro" id="IPR001965">
    <property type="entry name" value="Znf_PHD"/>
</dbReference>
<dbReference type="PROSITE" id="PS51805">
    <property type="entry name" value="EPHD"/>
    <property type="match status" value="1"/>
</dbReference>
<dbReference type="AlphaFoldDB" id="A0A091GV81"/>
<keyword evidence="13" id="KW-1185">Reference proteome</keyword>
<evidence type="ECO:0000259" key="10">
    <source>
        <dbReference type="PROSITE" id="PS50089"/>
    </source>
</evidence>
<feature type="non-terminal residue" evidence="12">
    <location>
        <position position="264"/>
    </location>
</feature>
<evidence type="ECO:0000256" key="4">
    <source>
        <dbReference type="ARBA" id="ARBA00022723"/>
    </source>
</evidence>
<evidence type="ECO:0000256" key="1">
    <source>
        <dbReference type="ARBA" id="ARBA00004123"/>
    </source>
</evidence>
<organism evidence="12 13">
    <name type="scientific">Cuculus canorus</name>
    <name type="common">Common cuckoo</name>
    <dbReference type="NCBI Taxonomy" id="55661"/>
    <lineage>
        <taxon>Eukaryota</taxon>
        <taxon>Metazoa</taxon>
        <taxon>Chordata</taxon>
        <taxon>Craniata</taxon>
        <taxon>Vertebrata</taxon>
        <taxon>Euteleostomi</taxon>
        <taxon>Archelosauria</taxon>
        <taxon>Archosauria</taxon>
        <taxon>Dinosauria</taxon>
        <taxon>Saurischia</taxon>
        <taxon>Theropoda</taxon>
        <taxon>Coelurosauria</taxon>
        <taxon>Aves</taxon>
        <taxon>Neognathae</taxon>
        <taxon>Neoaves</taxon>
        <taxon>Otidimorphae</taxon>
        <taxon>Cuculiformes</taxon>
        <taxon>Cuculidae</taxon>
        <taxon>Cuculus</taxon>
    </lineage>
</organism>
<feature type="domain" description="PHD-type" evidence="11">
    <location>
        <begin position="1"/>
        <end position="109"/>
    </location>
</feature>
<dbReference type="InterPro" id="IPR051188">
    <property type="entry name" value="PHD-type_Zinc_Finger"/>
</dbReference>
<dbReference type="SMART" id="SM00184">
    <property type="entry name" value="RING"/>
    <property type="match status" value="2"/>
</dbReference>
<evidence type="ECO:0000313" key="13">
    <source>
        <dbReference type="Proteomes" id="UP000053760"/>
    </source>
</evidence>
<dbReference type="EMBL" id="KL447856">
    <property type="protein sequence ID" value="KFO78037.1"/>
    <property type="molecule type" value="Genomic_DNA"/>
</dbReference>
<dbReference type="InterPro" id="IPR011011">
    <property type="entry name" value="Znf_FYVE_PHD"/>
</dbReference>
<dbReference type="SUPFAM" id="SSF57903">
    <property type="entry name" value="FYVE/PHD zinc finger"/>
    <property type="match status" value="1"/>
</dbReference>
<feature type="non-terminal residue" evidence="12">
    <location>
        <position position="1"/>
    </location>
</feature>
<feature type="domain" description="RING-type" evidence="10">
    <location>
        <begin position="124"/>
        <end position="173"/>
    </location>
</feature>
<evidence type="ECO:0000256" key="8">
    <source>
        <dbReference type="ARBA" id="ARBA00023242"/>
    </source>
</evidence>
<keyword evidence="8" id="KW-0539">Nucleus</keyword>
<evidence type="ECO:0000256" key="3">
    <source>
        <dbReference type="ARBA" id="ARBA00022679"/>
    </source>
</evidence>
<dbReference type="PANTHER" id="PTHR12420">
    <property type="entry name" value="PHD FINGER PROTEIN"/>
    <property type="match status" value="1"/>
</dbReference>
<dbReference type="Proteomes" id="UP000053760">
    <property type="component" value="Unassembled WGS sequence"/>
</dbReference>
<dbReference type="Pfam" id="PF13639">
    <property type="entry name" value="zf-RING_2"/>
    <property type="match status" value="1"/>
</dbReference>
<dbReference type="InterPro" id="IPR013083">
    <property type="entry name" value="Znf_RING/FYVE/PHD"/>
</dbReference>
<evidence type="ECO:0000256" key="7">
    <source>
        <dbReference type="ARBA" id="ARBA00022833"/>
    </source>
</evidence>
<keyword evidence="7" id="KW-0862">Zinc</keyword>
<gene>
    <name evidence="12" type="ORF">N303_15829</name>
</gene>
<keyword evidence="3" id="KW-0808">Transferase</keyword>
<dbReference type="InterPro" id="IPR034732">
    <property type="entry name" value="EPHD"/>
</dbReference>
<proteinExistence type="predicted"/>
<evidence type="ECO:0000256" key="9">
    <source>
        <dbReference type="PROSITE-ProRule" id="PRU00175"/>
    </source>
</evidence>
<dbReference type="Pfam" id="PF26054">
    <property type="entry name" value="PHD_G2E3"/>
    <property type="match status" value="1"/>
</dbReference>
<dbReference type="GO" id="GO:0005634">
    <property type="term" value="C:nucleus"/>
    <property type="evidence" value="ECO:0007669"/>
    <property type="project" value="TreeGrafter"/>
</dbReference>
<evidence type="ECO:0000256" key="6">
    <source>
        <dbReference type="ARBA" id="ARBA00022786"/>
    </source>
</evidence>
<dbReference type="PANTHER" id="PTHR12420:SF47">
    <property type="entry name" value="PHD FINGER PROTEIN 7"/>
    <property type="match status" value="1"/>
</dbReference>
<comment type="pathway">
    <text evidence="2">Protein modification; protein ubiquitination.</text>
</comment>
<dbReference type="CDD" id="cd15669">
    <property type="entry name" value="ePHD_PHF7_G2E3_like"/>
    <property type="match status" value="1"/>
</dbReference>